<proteinExistence type="predicted"/>
<evidence type="ECO:0000313" key="2">
    <source>
        <dbReference type="EMBL" id="GCC34062.1"/>
    </source>
</evidence>
<evidence type="ECO:0000313" key="3">
    <source>
        <dbReference type="Proteomes" id="UP000287033"/>
    </source>
</evidence>
<keyword evidence="3" id="KW-1185">Reference proteome</keyword>
<evidence type="ECO:0008006" key="4">
    <source>
        <dbReference type="Google" id="ProtNLM"/>
    </source>
</evidence>
<dbReference type="EMBL" id="BEZZ01000565">
    <property type="protein sequence ID" value="GCC34062.1"/>
    <property type="molecule type" value="Genomic_DNA"/>
</dbReference>
<dbReference type="AlphaFoldDB" id="A0A401SUK4"/>
<evidence type="ECO:0000256" key="1">
    <source>
        <dbReference type="SAM" id="SignalP"/>
    </source>
</evidence>
<comment type="caution">
    <text evidence="2">The sequence shown here is derived from an EMBL/GenBank/DDBJ whole genome shotgun (WGS) entry which is preliminary data.</text>
</comment>
<dbReference type="Proteomes" id="UP000287033">
    <property type="component" value="Unassembled WGS sequence"/>
</dbReference>
<gene>
    <name evidence="2" type="ORF">chiPu_0012535</name>
</gene>
<protein>
    <recommendedName>
        <fullName evidence="4">Secreted protein</fullName>
    </recommendedName>
</protein>
<name>A0A401SUK4_CHIPU</name>
<feature type="signal peptide" evidence="1">
    <location>
        <begin position="1"/>
        <end position="20"/>
    </location>
</feature>
<reference evidence="2 3" key="1">
    <citation type="journal article" date="2018" name="Nat. Ecol. Evol.">
        <title>Shark genomes provide insights into elasmobranch evolution and the origin of vertebrates.</title>
        <authorList>
            <person name="Hara Y"/>
            <person name="Yamaguchi K"/>
            <person name="Onimaru K"/>
            <person name="Kadota M"/>
            <person name="Koyanagi M"/>
            <person name="Keeley SD"/>
            <person name="Tatsumi K"/>
            <person name="Tanaka K"/>
            <person name="Motone F"/>
            <person name="Kageyama Y"/>
            <person name="Nozu R"/>
            <person name="Adachi N"/>
            <person name="Nishimura O"/>
            <person name="Nakagawa R"/>
            <person name="Tanegashima C"/>
            <person name="Kiyatake I"/>
            <person name="Matsumoto R"/>
            <person name="Murakumo K"/>
            <person name="Nishida K"/>
            <person name="Terakita A"/>
            <person name="Kuratani S"/>
            <person name="Sato K"/>
            <person name="Hyodo S Kuraku.S."/>
        </authorList>
    </citation>
    <scope>NUCLEOTIDE SEQUENCE [LARGE SCALE GENOMIC DNA]</scope>
</reference>
<accession>A0A401SUK4</accession>
<sequence>MELLTVHRTSVSCLLQLCFTATWLRCEMDASSTLVSVQQPLSKLEPDPILSPFSSHVGKACRSRVSVQSPRVGGGKRGPLGFHPIKERPFVCFRPISKRASQIESNRKVGGCWVLSNESVRCGWKPSASHMTVRD</sequence>
<keyword evidence="1" id="KW-0732">Signal</keyword>
<feature type="chain" id="PRO_5019552056" description="Secreted protein" evidence="1">
    <location>
        <begin position="21"/>
        <end position="135"/>
    </location>
</feature>
<organism evidence="2 3">
    <name type="scientific">Chiloscyllium punctatum</name>
    <name type="common">Brownbanded bambooshark</name>
    <name type="synonym">Hemiscyllium punctatum</name>
    <dbReference type="NCBI Taxonomy" id="137246"/>
    <lineage>
        <taxon>Eukaryota</taxon>
        <taxon>Metazoa</taxon>
        <taxon>Chordata</taxon>
        <taxon>Craniata</taxon>
        <taxon>Vertebrata</taxon>
        <taxon>Chondrichthyes</taxon>
        <taxon>Elasmobranchii</taxon>
        <taxon>Galeomorphii</taxon>
        <taxon>Galeoidea</taxon>
        <taxon>Orectolobiformes</taxon>
        <taxon>Hemiscylliidae</taxon>
        <taxon>Chiloscyllium</taxon>
    </lineage>
</organism>